<name>A0AAE2ZZJ2_9FIRM</name>
<dbReference type="GO" id="GO:0046677">
    <property type="term" value="P:response to antibiotic"/>
    <property type="evidence" value="ECO:0007669"/>
    <property type="project" value="UniProtKB-KW"/>
</dbReference>
<dbReference type="Proteomes" id="UP001197795">
    <property type="component" value="Unassembled WGS sequence"/>
</dbReference>
<dbReference type="PANTHER" id="PTHR11104">
    <property type="entry name" value="AMINOGLYCOSIDE N3-ACETYLTRANSFERASE"/>
    <property type="match status" value="1"/>
</dbReference>
<dbReference type="EMBL" id="JAJEPV010000031">
    <property type="protein sequence ID" value="MCC2120386.1"/>
    <property type="molecule type" value="Genomic_DNA"/>
</dbReference>
<dbReference type="EC" id="2.3.1.-" evidence="4"/>
<dbReference type="InterPro" id="IPR003679">
    <property type="entry name" value="Amioglycoside_AcTrfase"/>
</dbReference>
<evidence type="ECO:0000256" key="2">
    <source>
        <dbReference type="ARBA" id="ARBA00022679"/>
    </source>
</evidence>
<dbReference type="InterPro" id="IPR028345">
    <property type="entry name" value="Antibiotic_NAT-like"/>
</dbReference>
<comment type="similarity">
    <text evidence="1 4">Belongs to the antibiotic N-acetyltransferase family.</text>
</comment>
<keyword evidence="6" id="KW-1185">Reference proteome</keyword>
<sequence length="264" mass="29630">MYTKEELKQQLRNVGLTGKETILIHSSMKAIGEVEGGADIVLDAWMEYFSEGLLLLPTHTWANVNAQHPVYDYRNTPSCVGLLTNLFRQREGVVRSLHPTHSLAGYGKNAAEYLAGEEERNTPCTPGGAYDRLKDCGGKILLVGVGHERNTYIHSVEEVLNVPNRLAAEPMLLITILPDGREKKVYMRKHYNPDQPHISEDFVKLNQAFLDCGAVEEVMFGDAKCLLCDAQKVFRVVRHVLAPDPECLVTKPEISAERWRGFRA</sequence>
<dbReference type="AlphaFoldDB" id="A0AAE2ZZJ2"/>
<proteinExistence type="inferred from homology"/>
<protein>
    <recommendedName>
        <fullName evidence="4">Aminoglycoside N(3)-acetyltransferase</fullName>
        <ecNumber evidence="4">2.3.1.-</ecNumber>
    </recommendedName>
</protein>
<dbReference type="GO" id="GO:0046353">
    <property type="term" value="F:aminoglycoside 3-N-acetyltransferase activity"/>
    <property type="evidence" value="ECO:0007669"/>
    <property type="project" value="UniProtKB-EC"/>
</dbReference>
<dbReference type="SUPFAM" id="SSF110710">
    <property type="entry name" value="TTHA0583/YokD-like"/>
    <property type="match status" value="1"/>
</dbReference>
<evidence type="ECO:0000313" key="5">
    <source>
        <dbReference type="EMBL" id="MCC2120386.1"/>
    </source>
</evidence>
<comment type="caution">
    <text evidence="5">The sequence shown here is derived from an EMBL/GenBank/DDBJ whole genome shotgun (WGS) entry which is preliminary data.</text>
</comment>
<reference evidence="5 6" key="1">
    <citation type="submission" date="2021-10" db="EMBL/GenBank/DDBJ databases">
        <title>Anaerobic single-cell dispensing facilitates the cultivation of human gut bacteria.</title>
        <authorList>
            <person name="Afrizal A."/>
        </authorList>
    </citation>
    <scope>NUCLEOTIDE SEQUENCE [LARGE SCALE GENOMIC DNA]</scope>
    <source>
        <strain evidence="5 6">CLA-AA-H273</strain>
    </source>
</reference>
<dbReference type="PANTHER" id="PTHR11104:SF0">
    <property type="entry name" value="SPBETA PROPHAGE-DERIVED AMINOGLYCOSIDE N(3')-ACETYLTRANSFERASE-LIKE PROTEIN YOKD"/>
    <property type="match status" value="1"/>
</dbReference>
<evidence type="ECO:0000256" key="1">
    <source>
        <dbReference type="ARBA" id="ARBA00006383"/>
    </source>
</evidence>
<accession>A0AAE2ZZJ2</accession>
<dbReference type="Pfam" id="PF02522">
    <property type="entry name" value="Antibiotic_NAT"/>
    <property type="match status" value="1"/>
</dbReference>
<keyword evidence="2 4" id="KW-0808">Transferase</keyword>
<keyword evidence="4" id="KW-0046">Antibiotic resistance</keyword>
<gene>
    <name evidence="5" type="ORF">LKD75_12445</name>
</gene>
<organism evidence="5 6">
    <name type="scientific">Waltera acetigignens</name>
    <dbReference type="NCBI Taxonomy" id="2981769"/>
    <lineage>
        <taxon>Bacteria</taxon>
        <taxon>Bacillati</taxon>
        <taxon>Bacillota</taxon>
        <taxon>Clostridia</taxon>
        <taxon>Lachnospirales</taxon>
        <taxon>Lachnospiraceae</taxon>
        <taxon>Waltera</taxon>
    </lineage>
</organism>
<evidence type="ECO:0000256" key="3">
    <source>
        <dbReference type="ARBA" id="ARBA00023315"/>
    </source>
</evidence>
<evidence type="ECO:0000313" key="6">
    <source>
        <dbReference type="Proteomes" id="UP001197795"/>
    </source>
</evidence>
<comment type="catalytic activity">
    <reaction evidence="4">
        <text>a 2-deoxystreptamine antibiotic + acetyl-CoA = an N(3)-acetyl-2-deoxystreptamine antibiotic + CoA + H(+)</text>
        <dbReference type="Rhea" id="RHEA:12665"/>
        <dbReference type="ChEBI" id="CHEBI:15378"/>
        <dbReference type="ChEBI" id="CHEBI:57287"/>
        <dbReference type="ChEBI" id="CHEBI:57288"/>
        <dbReference type="ChEBI" id="CHEBI:57921"/>
        <dbReference type="ChEBI" id="CHEBI:77452"/>
        <dbReference type="EC" id="2.3.1.81"/>
    </reaction>
</comment>
<keyword evidence="3 4" id="KW-0012">Acyltransferase</keyword>
<dbReference type="RefSeq" id="WP_227733569.1">
    <property type="nucleotide sequence ID" value="NZ_JAJEPV010000031.1"/>
</dbReference>
<evidence type="ECO:0000256" key="4">
    <source>
        <dbReference type="RuleBase" id="RU365031"/>
    </source>
</evidence>